<dbReference type="CDD" id="cd11542">
    <property type="entry name" value="NTP-PPase_u5"/>
    <property type="match status" value="1"/>
</dbReference>
<dbReference type="Proteomes" id="UP000244827">
    <property type="component" value="Segment"/>
</dbReference>
<keyword evidence="2" id="KW-1185">Reference proteome</keyword>
<dbReference type="SUPFAM" id="SSF101386">
    <property type="entry name" value="all-alpha NTP pyrophosphatases"/>
    <property type="match status" value="1"/>
</dbReference>
<accession>A0A2R2YAW5</accession>
<gene>
    <name evidence="1" type="ORF">PPSC2_77</name>
</gene>
<dbReference type="EMBL" id="MF893340">
    <property type="protein sequence ID" value="ATN92840.1"/>
    <property type="molecule type" value="Genomic_DNA"/>
</dbReference>
<name>A0A2R2YAW5_9CAUD</name>
<protein>
    <recommendedName>
        <fullName evidence="3">NTP pyrophosphohydrolase MazG putative catalytic core domain-containing protein</fullName>
    </recommendedName>
</protein>
<reference evidence="1 2" key="1">
    <citation type="journal article" date="2018" name="Arch. Virol.">
        <title>Genomic characterization and phylogenetic analysis of the novel Pseudomonas phage PPSC2.</title>
        <authorList>
            <person name="Wu X."/>
            <person name="Wu Y."/>
            <person name="Tang Y."/>
            <person name="Gan B."/>
        </authorList>
    </citation>
    <scope>NUCLEOTIDE SEQUENCE [LARGE SCALE GENOMIC DNA]</scope>
</reference>
<sequence>MSINNLEIFEVARIMDSLTHLQQTIYRGNVDAGWWKNITTGLSHPKGDVTLILSKLALVHSEVSEAVEGVRKGLNDDHLKERPMAEVELADAIIRAFDLAGHEGWDLAGAIVEKLYYNAQRADHKIENRLAEGGKKA</sequence>
<evidence type="ECO:0000313" key="2">
    <source>
        <dbReference type="Proteomes" id="UP000244827"/>
    </source>
</evidence>
<organism evidence="1 2">
    <name type="scientific">Pseudomonas phage PPSC2</name>
    <dbReference type="NCBI Taxonomy" id="2041350"/>
    <lineage>
        <taxon>Viruses</taxon>
        <taxon>Duplodnaviria</taxon>
        <taxon>Heunggongvirae</taxon>
        <taxon>Uroviricota</taxon>
        <taxon>Caudoviricetes</taxon>
        <taxon>Vandenendeviridae</taxon>
        <taxon>Gorskivirinae</taxon>
        <taxon>Shenlongvirus</taxon>
        <taxon>Shenlongvirus PPSC2</taxon>
    </lineage>
</organism>
<proteinExistence type="predicted"/>
<dbReference type="Gene3D" id="1.10.287.1080">
    <property type="entry name" value="MazG-like"/>
    <property type="match status" value="1"/>
</dbReference>
<evidence type="ECO:0000313" key="1">
    <source>
        <dbReference type="EMBL" id="ATN92840.1"/>
    </source>
</evidence>
<evidence type="ECO:0008006" key="3">
    <source>
        <dbReference type="Google" id="ProtNLM"/>
    </source>
</evidence>